<sequence>MGCLPRWKPVRMGISSAAQVIHATKVGMTKKKKKTPIKPSNLPAPSEAVASGPTTGAQSKEKGEDPTILRNSLPIGVTYQHLGHFREYFSIPSSLEMSLPSSNDQVYRPTVARGEVDGPLGRS</sequence>
<dbReference type="AlphaFoldDB" id="A0AAV3NX40"/>
<reference evidence="2 3" key="1">
    <citation type="submission" date="2024-01" db="EMBL/GenBank/DDBJ databases">
        <title>The complete chloroplast genome sequence of Lithospermum erythrorhizon: insights into the phylogenetic relationship among Boraginaceae species and the maternal lineages of purple gromwells.</title>
        <authorList>
            <person name="Okada T."/>
            <person name="Watanabe K."/>
        </authorList>
    </citation>
    <scope>NUCLEOTIDE SEQUENCE [LARGE SCALE GENOMIC DNA]</scope>
</reference>
<keyword evidence="3" id="KW-1185">Reference proteome</keyword>
<feature type="region of interest" description="Disordered" evidence="1">
    <location>
        <begin position="99"/>
        <end position="123"/>
    </location>
</feature>
<accession>A0AAV3NX40</accession>
<evidence type="ECO:0000313" key="3">
    <source>
        <dbReference type="Proteomes" id="UP001454036"/>
    </source>
</evidence>
<name>A0AAV3NX40_LITER</name>
<evidence type="ECO:0000256" key="1">
    <source>
        <dbReference type="SAM" id="MobiDB-lite"/>
    </source>
</evidence>
<organism evidence="2 3">
    <name type="scientific">Lithospermum erythrorhizon</name>
    <name type="common">Purple gromwell</name>
    <name type="synonym">Lithospermum officinale var. erythrorhizon</name>
    <dbReference type="NCBI Taxonomy" id="34254"/>
    <lineage>
        <taxon>Eukaryota</taxon>
        <taxon>Viridiplantae</taxon>
        <taxon>Streptophyta</taxon>
        <taxon>Embryophyta</taxon>
        <taxon>Tracheophyta</taxon>
        <taxon>Spermatophyta</taxon>
        <taxon>Magnoliopsida</taxon>
        <taxon>eudicotyledons</taxon>
        <taxon>Gunneridae</taxon>
        <taxon>Pentapetalae</taxon>
        <taxon>asterids</taxon>
        <taxon>lamiids</taxon>
        <taxon>Boraginales</taxon>
        <taxon>Boraginaceae</taxon>
        <taxon>Boraginoideae</taxon>
        <taxon>Lithospermeae</taxon>
        <taxon>Lithospermum</taxon>
    </lineage>
</organism>
<feature type="region of interest" description="Disordered" evidence="1">
    <location>
        <begin position="25"/>
        <end position="71"/>
    </location>
</feature>
<dbReference type="Proteomes" id="UP001454036">
    <property type="component" value="Unassembled WGS sequence"/>
</dbReference>
<protein>
    <submittedName>
        <fullName evidence="2">Uncharacterized protein</fullName>
    </submittedName>
</protein>
<evidence type="ECO:0000313" key="2">
    <source>
        <dbReference type="EMBL" id="GAA0143984.1"/>
    </source>
</evidence>
<proteinExistence type="predicted"/>
<comment type="caution">
    <text evidence="2">The sequence shown here is derived from an EMBL/GenBank/DDBJ whole genome shotgun (WGS) entry which is preliminary data.</text>
</comment>
<dbReference type="EMBL" id="BAABME010000588">
    <property type="protein sequence ID" value="GAA0143984.1"/>
    <property type="molecule type" value="Genomic_DNA"/>
</dbReference>
<gene>
    <name evidence="2" type="ORF">LIER_04544</name>
</gene>